<comment type="caution">
    <text evidence="1">The sequence shown here is derived from an EMBL/GenBank/DDBJ whole genome shotgun (WGS) entry which is preliminary data.</text>
</comment>
<gene>
    <name evidence="1" type="ORF">ETSY2_39075</name>
</gene>
<name>W4LQV9_9BACT</name>
<dbReference type="Proteomes" id="UP000019140">
    <property type="component" value="Unassembled WGS sequence"/>
</dbReference>
<dbReference type="AlphaFoldDB" id="W4LQV9"/>
<organism evidence="1 2">
    <name type="scientific">Candidatus Entotheonella gemina</name>
    <dbReference type="NCBI Taxonomy" id="1429439"/>
    <lineage>
        <taxon>Bacteria</taxon>
        <taxon>Pseudomonadati</taxon>
        <taxon>Nitrospinota/Tectimicrobiota group</taxon>
        <taxon>Candidatus Tectimicrobiota</taxon>
        <taxon>Candidatus Entotheonellia</taxon>
        <taxon>Candidatus Entotheonellales</taxon>
        <taxon>Candidatus Entotheonellaceae</taxon>
        <taxon>Candidatus Entotheonella</taxon>
    </lineage>
</organism>
<protein>
    <submittedName>
        <fullName evidence="1">Uncharacterized protein</fullName>
    </submittedName>
</protein>
<dbReference type="HOGENOM" id="CLU_2057070_0_0_7"/>
<keyword evidence="2" id="KW-1185">Reference proteome</keyword>
<evidence type="ECO:0000313" key="2">
    <source>
        <dbReference type="Proteomes" id="UP000019140"/>
    </source>
</evidence>
<accession>W4LQV9</accession>
<dbReference type="EMBL" id="AZHX01001726">
    <property type="protein sequence ID" value="ETX00449.1"/>
    <property type="molecule type" value="Genomic_DNA"/>
</dbReference>
<reference evidence="1 2" key="1">
    <citation type="journal article" date="2014" name="Nature">
        <title>An environmental bacterial taxon with a large and distinct metabolic repertoire.</title>
        <authorList>
            <person name="Wilson M.C."/>
            <person name="Mori T."/>
            <person name="Ruckert C."/>
            <person name="Uria A.R."/>
            <person name="Helf M.J."/>
            <person name="Takada K."/>
            <person name="Gernert C."/>
            <person name="Steffens U.A."/>
            <person name="Heycke N."/>
            <person name="Schmitt S."/>
            <person name="Rinke C."/>
            <person name="Helfrich E.J."/>
            <person name="Brachmann A.O."/>
            <person name="Gurgui C."/>
            <person name="Wakimoto T."/>
            <person name="Kracht M."/>
            <person name="Crusemann M."/>
            <person name="Hentschel U."/>
            <person name="Abe I."/>
            <person name="Matsunaga S."/>
            <person name="Kalinowski J."/>
            <person name="Takeyama H."/>
            <person name="Piel J."/>
        </authorList>
    </citation>
    <scope>NUCLEOTIDE SEQUENCE [LARGE SCALE GENOMIC DNA]</scope>
    <source>
        <strain evidence="2">TSY2</strain>
    </source>
</reference>
<proteinExistence type="predicted"/>
<evidence type="ECO:0000313" key="1">
    <source>
        <dbReference type="EMBL" id="ETX00449.1"/>
    </source>
</evidence>
<sequence length="121" mass="12590">MVMSAAAGMVVGKGAVGESGPTAMVNHTVKAETEIMMIVKTVDTSLCPNTGALALMFKNGVLVAHGVITDEGASIQNAADPGDQIVVYVATFPIPNEIVCVRLGDLTFHLIQQDLVAPARR</sequence>